<name>A0A177AWS7_9BILA</name>
<accession>A0A177AWS7</accession>
<evidence type="ECO:0000313" key="6">
    <source>
        <dbReference type="Proteomes" id="UP000078046"/>
    </source>
</evidence>
<dbReference type="EMBL" id="LWCA01001088">
    <property type="protein sequence ID" value="OAF65952.1"/>
    <property type="molecule type" value="Genomic_DNA"/>
</dbReference>
<gene>
    <name evidence="5" type="ORF">A3Q56_06327</name>
</gene>
<dbReference type="Pfam" id="PF16878">
    <property type="entry name" value="SIX1_SD"/>
    <property type="match status" value="1"/>
</dbReference>
<keyword evidence="2" id="KW-0371">Homeobox</keyword>
<dbReference type="GO" id="GO:0000978">
    <property type="term" value="F:RNA polymerase II cis-regulatory region sequence-specific DNA binding"/>
    <property type="evidence" value="ECO:0007669"/>
    <property type="project" value="TreeGrafter"/>
</dbReference>
<evidence type="ECO:0000259" key="4">
    <source>
        <dbReference type="Pfam" id="PF16878"/>
    </source>
</evidence>
<dbReference type="InterPro" id="IPR031701">
    <property type="entry name" value="SIX1_SD"/>
</dbReference>
<dbReference type="OrthoDB" id="3501850at2759"/>
<dbReference type="GO" id="GO:0000981">
    <property type="term" value="F:DNA-binding transcription factor activity, RNA polymerase II-specific"/>
    <property type="evidence" value="ECO:0007669"/>
    <property type="project" value="TreeGrafter"/>
</dbReference>
<sequence length="112" mass="13539">MNDNESCCLISHIHNLYLSKKFDELFFLIKNNTFDVKYHNFLEKLWYDSHYTIYATTRNIELGPVQRYRVRKKNPPPCTISDGDQTIYHVKERSRRILINFYQENAYILNLS</sequence>
<dbReference type="PANTHER" id="PTHR10390:SF44">
    <property type="entry name" value="SIX HOMEOBOX 4"/>
    <property type="match status" value="1"/>
</dbReference>
<evidence type="ECO:0000313" key="5">
    <source>
        <dbReference type="EMBL" id="OAF65952.1"/>
    </source>
</evidence>
<dbReference type="GO" id="GO:0005634">
    <property type="term" value="C:nucleus"/>
    <property type="evidence" value="ECO:0007669"/>
    <property type="project" value="TreeGrafter"/>
</dbReference>
<reference evidence="5 6" key="1">
    <citation type="submission" date="2016-04" db="EMBL/GenBank/DDBJ databases">
        <title>The genome of Intoshia linei affirms orthonectids as highly simplified spiralians.</title>
        <authorList>
            <person name="Mikhailov K.V."/>
            <person name="Slusarev G.S."/>
            <person name="Nikitin M.A."/>
            <person name="Logacheva M.D."/>
            <person name="Penin A."/>
            <person name="Aleoshin V."/>
            <person name="Panchin Y.V."/>
        </authorList>
    </citation>
    <scope>NUCLEOTIDE SEQUENCE [LARGE SCALE GENOMIC DNA]</scope>
    <source>
        <strain evidence="5">Intl2013</strain>
        <tissue evidence="5">Whole animal</tissue>
    </source>
</reference>
<keyword evidence="3" id="KW-0539">Nucleus</keyword>
<organism evidence="5 6">
    <name type="scientific">Intoshia linei</name>
    <dbReference type="NCBI Taxonomy" id="1819745"/>
    <lineage>
        <taxon>Eukaryota</taxon>
        <taxon>Metazoa</taxon>
        <taxon>Spiralia</taxon>
        <taxon>Lophotrochozoa</taxon>
        <taxon>Mesozoa</taxon>
        <taxon>Orthonectida</taxon>
        <taxon>Rhopaluridae</taxon>
        <taxon>Intoshia</taxon>
    </lineage>
</organism>
<dbReference type="Proteomes" id="UP000078046">
    <property type="component" value="Unassembled WGS sequence"/>
</dbReference>
<protein>
    <recommendedName>
        <fullName evidence="4">Homeobox protein SIX1 N-terminal SD domain-containing protein</fullName>
    </recommendedName>
</protein>
<evidence type="ECO:0000256" key="3">
    <source>
        <dbReference type="ARBA" id="ARBA00023242"/>
    </source>
</evidence>
<keyword evidence="6" id="KW-1185">Reference proteome</keyword>
<dbReference type="PANTHER" id="PTHR10390">
    <property type="entry name" value="HOMEOBOX PROTEIN SIX"/>
    <property type="match status" value="1"/>
</dbReference>
<evidence type="ECO:0000256" key="2">
    <source>
        <dbReference type="ARBA" id="ARBA00023155"/>
    </source>
</evidence>
<comment type="caution">
    <text evidence="5">The sequence shown here is derived from an EMBL/GenBank/DDBJ whole genome shotgun (WGS) entry which is preliminary data.</text>
</comment>
<proteinExistence type="predicted"/>
<dbReference type="GO" id="GO:0005667">
    <property type="term" value="C:transcription regulator complex"/>
    <property type="evidence" value="ECO:0007669"/>
    <property type="project" value="TreeGrafter"/>
</dbReference>
<evidence type="ECO:0000256" key="1">
    <source>
        <dbReference type="ARBA" id="ARBA00023125"/>
    </source>
</evidence>
<feature type="domain" description="Homeobox protein SIX1 N-terminal SD" evidence="4">
    <location>
        <begin position="8"/>
        <end position="77"/>
    </location>
</feature>
<keyword evidence="1" id="KW-0238">DNA-binding</keyword>
<dbReference type="AlphaFoldDB" id="A0A177AWS7"/>